<dbReference type="OrthoDB" id="5421765at2759"/>
<sequence>MELVPRSPQETAIVTVTPSAVITVTSSPPTGTTVVTTVTPAISSAPHNPSDAASAPPAALGSDGGGLGSGAVAGVAIGCIIAGIAIGAIAAIWFLRRRQRGVGPEETQYMLSNTAGGVYDPKDPMGAAMAADPFRLDQILAPPLPDEVISAELQNLSRIIQQHVMENYHRELVPVDQNALHRALHDLGLGNDSAIPSGQLVILAVSPQGRATALQHIIARAATASVVLSSTARHSLLPLSMSAFMREVAPTERDRGSAKAVSAAFARWRQISTFLINPNRSDRIPLQPTEAMTGQKARELVAALNVLLGPFVDHNLVEPDVQQGQLYDVVMRVAQFGYMLISQPGEFRLRWDAGPPMTAGSDVVVVCPGLDKISDEHGNRYSPSRTLLAPVAEIVR</sequence>
<evidence type="ECO:0000256" key="1">
    <source>
        <dbReference type="ARBA" id="ARBA00004167"/>
    </source>
</evidence>
<evidence type="ECO:0000256" key="4">
    <source>
        <dbReference type="ARBA" id="ARBA00023136"/>
    </source>
</evidence>
<keyword evidence="8" id="KW-1185">Reference proteome</keyword>
<reference evidence="7 8" key="1">
    <citation type="journal article" date="2005" name="Nature">
        <title>The genome sequence of the rice blast fungus Magnaporthe grisea.</title>
        <authorList>
            <person name="Dean R.A."/>
            <person name="Talbot N.J."/>
            <person name="Ebbole D.J."/>
            <person name="Farman M.L."/>
            <person name="Mitchell T.K."/>
            <person name="Orbach M.J."/>
            <person name="Thon M."/>
            <person name="Kulkarni R."/>
            <person name="Xu J.R."/>
            <person name="Pan H."/>
            <person name="Read N.D."/>
            <person name="Lee Y.H."/>
            <person name="Carbone I."/>
            <person name="Brown D."/>
            <person name="Oh Y.Y."/>
            <person name="Donofrio N."/>
            <person name="Jeong J.S."/>
            <person name="Soanes D.M."/>
            <person name="Djonovic S."/>
            <person name="Kolomiets E."/>
            <person name="Rehmeyer C."/>
            <person name="Li W."/>
            <person name="Harding M."/>
            <person name="Kim S."/>
            <person name="Lebrun M.H."/>
            <person name="Bohnert H."/>
            <person name="Coughlan S."/>
            <person name="Butler J."/>
            <person name="Calvo S."/>
            <person name="Ma L.J."/>
            <person name="Nicol R."/>
            <person name="Purcell S."/>
            <person name="Nusbaum C."/>
            <person name="Galagan J.E."/>
            <person name="Birren B.W."/>
        </authorList>
    </citation>
    <scope>NUCLEOTIDE SEQUENCE [LARGE SCALE GENOMIC DNA]</scope>
    <source>
        <strain evidence="8">70-15 / ATCC MYA-4617 / FGSC 8958</strain>
    </source>
</reference>
<dbReference type="EMBL" id="CM001232">
    <property type="protein sequence ID" value="EHA54699.1"/>
    <property type="molecule type" value="Genomic_DNA"/>
</dbReference>
<evidence type="ECO:0000256" key="5">
    <source>
        <dbReference type="SAM" id="MobiDB-lite"/>
    </source>
</evidence>
<dbReference type="Proteomes" id="UP000009058">
    <property type="component" value="Chromosome 2"/>
</dbReference>
<dbReference type="PANTHER" id="PTHR15549">
    <property type="entry name" value="PAIRED IMMUNOGLOBULIN-LIKE TYPE 2 RECEPTOR"/>
    <property type="match status" value="1"/>
</dbReference>
<dbReference type="RefSeq" id="XP_003714506.1">
    <property type="nucleotide sequence ID" value="XM_003714458.1"/>
</dbReference>
<evidence type="ECO:0000313" key="7">
    <source>
        <dbReference type="EMBL" id="EHA54699.1"/>
    </source>
</evidence>
<feature type="transmembrane region" description="Helical" evidence="6">
    <location>
        <begin position="71"/>
        <end position="95"/>
    </location>
</feature>
<dbReference type="GO" id="GO:0071944">
    <property type="term" value="C:cell periphery"/>
    <property type="evidence" value="ECO:0007669"/>
    <property type="project" value="UniProtKB-ARBA"/>
</dbReference>
<organism evidence="7 8">
    <name type="scientific">Pyricularia oryzae (strain 70-15 / ATCC MYA-4617 / FGSC 8958)</name>
    <name type="common">Rice blast fungus</name>
    <name type="synonym">Magnaporthe oryzae</name>
    <dbReference type="NCBI Taxonomy" id="242507"/>
    <lineage>
        <taxon>Eukaryota</taxon>
        <taxon>Fungi</taxon>
        <taxon>Dikarya</taxon>
        <taxon>Ascomycota</taxon>
        <taxon>Pezizomycotina</taxon>
        <taxon>Sordariomycetes</taxon>
        <taxon>Sordariomycetidae</taxon>
        <taxon>Magnaporthales</taxon>
        <taxon>Pyriculariaceae</taxon>
        <taxon>Pyricularia</taxon>
    </lineage>
</organism>
<dbReference type="InParanoid" id="G4MTE8"/>
<evidence type="ECO:0000256" key="6">
    <source>
        <dbReference type="SAM" id="Phobius"/>
    </source>
</evidence>
<keyword evidence="4 6" id="KW-0472">Membrane</keyword>
<accession>G4MTE8</accession>
<dbReference type="eggNOG" id="ENOG502SVX1">
    <property type="taxonomic scope" value="Eukaryota"/>
</dbReference>
<protein>
    <submittedName>
        <fullName evidence="7">Uncharacterized protein</fullName>
    </submittedName>
</protein>
<dbReference type="HOGENOM" id="CLU_039749_0_0_1"/>
<feature type="region of interest" description="Disordered" evidence="5">
    <location>
        <begin position="41"/>
        <end position="60"/>
    </location>
</feature>
<name>G4MTE8_PYRO7</name>
<dbReference type="KEGG" id="mgr:MGG_14791"/>
<evidence type="ECO:0000313" key="8">
    <source>
        <dbReference type="Proteomes" id="UP000009058"/>
    </source>
</evidence>
<dbReference type="PANTHER" id="PTHR15549:SF26">
    <property type="entry name" value="AXIAL BUDDING PATTERN PROTEIN 2-RELATED"/>
    <property type="match status" value="1"/>
</dbReference>
<dbReference type="GeneID" id="5050152"/>
<dbReference type="VEuPathDB" id="FungiDB:MGG_14791"/>
<gene>
    <name evidence="7" type="ORF">MGG_14791</name>
</gene>
<dbReference type="AlphaFoldDB" id="G4MTE8"/>
<reference key="2">
    <citation type="submission" date="2011-05" db="EMBL/GenBank/DDBJ databases">
        <title>The Genome Sequence of Magnaporthe oryzae 70-15.</title>
        <authorList>
            <consortium name="The Broad Institute Genome Sequencing Platform"/>
            <person name="Ma L.-J."/>
            <person name="Dead R."/>
            <person name="Young S.K."/>
            <person name="Zeng Q."/>
            <person name="Gargeya S."/>
            <person name="Fitzgerald M."/>
            <person name="Haas B."/>
            <person name="Abouelleil A."/>
            <person name="Alvarado L."/>
            <person name="Arachchi H.M."/>
            <person name="Berlin A."/>
            <person name="Brown A."/>
            <person name="Chapman S.B."/>
            <person name="Chen Z."/>
            <person name="Dunbar C."/>
            <person name="Freedman E."/>
            <person name="Gearin G."/>
            <person name="Gellesch M."/>
            <person name="Goldberg J."/>
            <person name="Griggs A."/>
            <person name="Gujja S."/>
            <person name="Heiman D."/>
            <person name="Howarth C."/>
            <person name="Larson L."/>
            <person name="Lui A."/>
            <person name="MacDonald P.J.P."/>
            <person name="Mehta T."/>
            <person name="Montmayeur A."/>
            <person name="Murphy C."/>
            <person name="Neiman D."/>
            <person name="Pearson M."/>
            <person name="Priest M."/>
            <person name="Roberts A."/>
            <person name="Saif S."/>
            <person name="Shea T."/>
            <person name="Shenoy N."/>
            <person name="Sisk P."/>
            <person name="Stolte C."/>
            <person name="Sykes S."/>
            <person name="Yandava C."/>
            <person name="Wortman J."/>
            <person name="Nusbaum C."/>
            <person name="Birren B."/>
        </authorList>
    </citation>
    <scope>NUCLEOTIDE SEQUENCE</scope>
    <source>
        <strain>70-15</strain>
    </source>
</reference>
<evidence type="ECO:0000256" key="2">
    <source>
        <dbReference type="ARBA" id="ARBA00022692"/>
    </source>
</evidence>
<evidence type="ECO:0000256" key="3">
    <source>
        <dbReference type="ARBA" id="ARBA00022989"/>
    </source>
</evidence>
<dbReference type="GO" id="GO:0016020">
    <property type="term" value="C:membrane"/>
    <property type="evidence" value="ECO:0007669"/>
    <property type="project" value="UniProtKB-SubCell"/>
</dbReference>
<keyword evidence="2 6" id="KW-0812">Transmembrane</keyword>
<keyword evidence="3 6" id="KW-1133">Transmembrane helix</keyword>
<dbReference type="OMA" id="QHVENYY"/>
<proteinExistence type="predicted"/>
<comment type="subcellular location">
    <subcellularLocation>
        <location evidence="1">Membrane</location>
        <topology evidence="1">Single-pass membrane protein</topology>
    </subcellularLocation>
</comment>
<dbReference type="InterPro" id="IPR051694">
    <property type="entry name" value="Immunoregulatory_rcpt-like"/>
</dbReference>